<dbReference type="GO" id="GO:0003677">
    <property type="term" value="F:DNA binding"/>
    <property type="evidence" value="ECO:0007669"/>
    <property type="project" value="UniProtKB-UniRule"/>
</dbReference>
<dbReference type="GO" id="GO:0046872">
    <property type="term" value="F:metal ion binding"/>
    <property type="evidence" value="ECO:0007669"/>
    <property type="project" value="UniProtKB-UniRule"/>
</dbReference>
<gene>
    <name evidence="15" type="ORF">V1478_010783</name>
</gene>
<evidence type="ECO:0000256" key="5">
    <source>
        <dbReference type="ARBA" id="ARBA00022723"/>
    </source>
</evidence>
<comment type="caution">
    <text evidence="15">The sequence shown here is derived from an EMBL/GenBank/DDBJ whole genome shotgun (WGS) entry which is preliminary data.</text>
</comment>
<keyword evidence="4 13" id="KW-0540">Nuclease</keyword>
<dbReference type="PANTHER" id="PTHR13451:SF0">
    <property type="entry name" value="CROSSOVER JUNCTION ENDONUCLEASE MUS81"/>
    <property type="match status" value="1"/>
</dbReference>
<dbReference type="Gene3D" id="1.10.10.10">
    <property type="entry name" value="Winged helix-like DNA-binding domain superfamily/Winged helix DNA-binding domain"/>
    <property type="match status" value="1"/>
</dbReference>
<evidence type="ECO:0000256" key="7">
    <source>
        <dbReference type="ARBA" id="ARBA00022763"/>
    </source>
</evidence>
<evidence type="ECO:0000256" key="3">
    <source>
        <dbReference type="ARBA" id="ARBA00010015"/>
    </source>
</evidence>
<dbReference type="SUPFAM" id="SSF52980">
    <property type="entry name" value="Restriction endonuclease-like"/>
    <property type="match status" value="1"/>
</dbReference>
<comment type="similarity">
    <text evidence="3 13">Belongs to the XPF family.</text>
</comment>
<dbReference type="GO" id="GO:0008821">
    <property type="term" value="F:crossover junction DNA endonuclease activity"/>
    <property type="evidence" value="ECO:0007669"/>
    <property type="project" value="UniProtKB-UniRule"/>
</dbReference>
<dbReference type="InterPro" id="IPR042530">
    <property type="entry name" value="EME1/EME2_C"/>
</dbReference>
<accession>A0ABD2AFC2</accession>
<dbReference type="Pfam" id="PF14716">
    <property type="entry name" value="HHH_8"/>
    <property type="match status" value="1"/>
</dbReference>
<comment type="function">
    <text evidence="13">Interacts with EME1 to form a DNA structure-specific endonuclease with substrate preference for branched DNA structures with a 5'-end at the branch nick. Typical substrates include 3'-flap structures, D-loops, replication forks and nicked Holliday junctions. May be required in mitosis for the processing of stalled or collapsed replication fork intermediates. May be required in meiosis for the repair of meiosis-specific double strand breaks subsequent to single-end invasion (SEI).</text>
</comment>
<dbReference type="FunFam" id="1.10.150.110:FF:000001">
    <property type="entry name" value="Putative Crossover junction endonuclease MUS81"/>
    <property type="match status" value="1"/>
</dbReference>
<evidence type="ECO:0000256" key="1">
    <source>
        <dbReference type="ARBA" id="ARBA00001946"/>
    </source>
</evidence>
<comment type="subunit">
    <text evidence="13">Interacts with EME1.</text>
</comment>
<dbReference type="GO" id="GO:0005634">
    <property type="term" value="C:nucleus"/>
    <property type="evidence" value="ECO:0007669"/>
    <property type="project" value="UniProtKB-SubCell"/>
</dbReference>
<dbReference type="InterPro" id="IPR047417">
    <property type="entry name" value="WHD_MUS81"/>
</dbReference>
<dbReference type="GO" id="GO:0031297">
    <property type="term" value="P:replication fork processing"/>
    <property type="evidence" value="ECO:0007669"/>
    <property type="project" value="UniProtKB-ARBA"/>
</dbReference>
<dbReference type="AlphaFoldDB" id="A0ABD2AFC2"/>
<dbReference type="GO" id="GO:0006308">
    <property type="term" value="P:DNA catabolic process"/>
    <property type="evidence" value="ECO:0007669"/>
    <property type="project" value="UniProtKB-UniRule"/>
</dbReference>
<evidence type="ECO:0000256" key="12">
    <source>
        <dbReference type="ARBA" id="ARBA00023242"/>
    </source>
</evidence>
<organism evidence="15 16">
    <name type="scientific">Vespula squamosa</name>
    <name type="common">Southern yellow jacket</name>
    <name type="synonym">Wasp</name>
    <dbReference type="NCBI Taxonomy" id="30214"/>
    <lineage>
        <taxon>Eukaryota</taxon>
        <taxon>Metazoa</taxon>
        <taxon>Ecdysozoa</taxon>
        <taxon>Arthropoda</taxon>
        <taxon>Hexapoda</taxon>
        <taxon>Insecta</taxon>
        <taxon>Pterygota</taxon>
        <taxon>Neoptera</taxon>
        <taxon>Endopterygota</taxon>
        <taxon>Hymenoptera</taxon>
        <taxon>Apocrita</taxon>
        <taxon>Aculeata</taxon>
        <taxon>Vespoidea</taxon>
        <taxon>Vespidae</taxon>
        <taxon>Vespinae</taxon>
        <taxon>Vespula</taxon>
    </lineage>
</organism>
<reference evidence="15 16" key="1">
    <citation type="journal article" date="2024" name="Ann. Entomol. Soc. Am.">
        <title>Genomic analyses of the southern and eastern yellowjacket wasps (Hymenoptera: Vespidae) reveal evolutionary signatures of social life.</title>
        <authorList>
            <person name="Catto M.A."/>
            <person name="Caine P.B."/>
            <person name="Orr S.E."/>
            <person name="Hunt B.G."/>
            <person name="Goodisman M.A.D."/>
        </authorList>
    </citation>
    <scope>NUCLEOTIDE SEQUENCE [LARGE SCALE GENOMIC DNA]</scope>
    <source>
        <strain evidence="15">233</strain>
        <tissue evidence="15">Head and thorax</tissue>
    </source>
</reference>
<dbReference type="GO" id="GO:0048476">
    <property type="term" value="C:Holliday junction resolvase complex"/>
    <property type="evidence" value="ECO:0007669"/>
    <property type="project" value="UniProtKB-UniRule"/>
</dbReference>
<keyword evidence="8 13" id="KW-0378">Hydrolase</keyword>
<comment type="subcellular location">
    <subcellularLocation>
        <location evidence="2 13">Nucleus</location>
    </subcellularLocation>
</comment>
<evidence type="ECO:0000256" key="8">
    <source>
        <dbReference type="ARBA" id="ARBA00022801"/>
    </source>
</evidence>
<evidence type="ECO:0000256" key="4">
    <source>
        <dbReference type="ARBA" id="ARBA00022722"/>
    </source>
</evidence>
<dbReference type="InterPro" id="IPR010996">
    <property type="entry name" value="HHH_MUS81"/>
</dbReference>
<evidence type="ECO:0000313" key="16">
    <source>
        <dbReference type="Proteomes" id="UP001607302"/>
    </source>
</evidence>
<keyword evidence="16" id="KW-1185">Reference proteome</keyword>
<keyword evidence="7 13" id="KW-0227">DNA damage</keyword>
<evidence type="ECO:0000259" key="14">
    <source>
        <dbReference type="SMART" id="SM00891"/>
    </source>
</evidence>
<dbReference type="Pfam" id="PF02732">
    <property type="entry name" value="ERCC4"/>
    <property type="match status" value="1"/>
</dbReference>
<dbReference type="GO" id="GO:0000727">
    <property type="term" value="P:double-strand break repair via break-induced replication"/>
    <property type="evidence" value="ECO:0007669"/>
    <property type="project" value="UniProtKB-UniRule"/>
</dbReference>
<dbReference type="InterPro" id="IPR011335">
    <property type="entry name" value="Restrct_endonuc-II-like"/>
</dbReference>
<evidence type="ECO:0000256" key="13">
    <source>
        <dbReference type="RuleBase" id="RU369042"/>
    </source>
</evidence>
<dbReference type="Gene3D" id="1.10.150.110">
    <property type="entry name" value="DNA polymerase beta, N-terminal domain-like"/>
    <property type="match status" value="1"/>
</dbReference>
<keyword evidence="9 13" id="KW-0460">Magnesium</keyword>
<dbReference type="InterPro" id="IPR047416">
    <property type="entry name" value="XPF_nuclease_Mus81"/>
</dbReference>
<evidence type="ECO:0000256" key="10">
    <source>
        <dbReference type="ARBA" id="ARBA00023172"/>
    </source>
</evidence>
<evidence type="ECO:0000256" key="6">
    <source>
        <dbReference type="ARBA" id="ARBA00022759"/>
    </source>
</evidence>
<dbReference type="Gene3D" id="1.10.150.670">
    <property type="entry name" value="Crossover junction endonuclease EME1, DNA-binding domain"/>
    <property type="match status" value="1"/>
</dbReference>
<dbReference type="SUPFAM" id="SSF47802">
    <property type="entry name" value="DNA polymerase beta, N-terminal domain-like"/>
    <property type="match status" value="1"/>
</dbReference>
<evidence type="ECO:0000256" key="11">
    <source>
        <dbReference type="ARBA" id="ARBA00023204"/>
    </source>
</evidence>
<dbReference type="FunFam" id="3.40.50.10130:FF:000003">
    <property type="entry name" value="Crossover junction endonuclease MUS81"/>
    <property type="match status" value="1"/>
</dbReference>
<protein>
    <recommendedName>
        <fullName evidence="13">Crossover junction endonuclease MUS81</fullName>
        <ecNumber evidence="13">3.1.22.-</ecNumber>
    </recommendedName>
</protein>
<dbReference type="InterPro" id="IPR006166">
    <property type="entry name" value="ERCC4_domain"/>
</dbReference>
<dbReference type="InterPro" id="IPR033309">
    <property type="entry name" value="Mus81"/>
</dbReference>
<comment type="cofactor">
    <cofactor evidence="1 13">
        <name>Mg(2+)</name>
        <dbReference type="ChEBI" id="CHEBI:18420"/>
    </cofactor>
</comment>
<dbReference type="EC" id="3.1.22.-" evidence="13"/>
<dbReference type="InterPro" id="IPR027421">
    <property type="entry name" value="DNA_pol_lamdba_lyase_dom_sf"/>
</dbReference>
<dbReference type="CDD" id="cd20074">
    <property type="entry name" value="XPF_nuclease_Mus81"/>
    <property type="match status" value="1"/>
</dbReference>
<evidence type="ECO:0000313" key="15">
    <source>
        <dbReference type="EMBL" id="KAL2719321.1"/>
    </source>
</evidence>
<keyword evidence="12 13" id="KW-0539">Nucleus</keyword>
<dbReference type="EMBL" id="JAUDFV010000149">
    <property type="protein sequence ID" value="KAL2719321.1"/>
    <property type="molecule type" value="Genomic_DNA"/>
</dbReference>
<evidence type="ECO:0000256" key="9">
    <source>
        <dbReference type="ARBA" id="ARBA00022842"/>
    </source>
</evidence>
<name>A0ABD2AFC2_VESSQ</name>
<dbReference type="PANTHER" id="PTHR13451">
    <property type="entry name" value="CLASS II CROSSOVER JUNCTION ENDONUCLEASE MUS81"/>
    <property type="match status" value="1"/>
</dbReference>
<dbReference type="SMART" id="SM00891">
    <property type="entry name" value="ERCC4"/>
    <property type="match status" value="1"/>
</dbReference>
<feature type="domain" description="ERCC4" evidence="14">
    <location>
        <begin position="327"/>
        <end position="427"/>
    </location>
</feature>
<dbReference type="Pfam" id="PF21292">
    <property type="entry name" value="EME1-MUS81_C"/>
    <property type="match status" value="1"/>
</dbReference>
<evidence type="ECO:0000256" key="2">
    <source>
        <dbReference type="ARBA" id="ARBA00004123"/>
    </source>
</evidence>
<keyword evidence="6 13" id="KW-0255">Endonuclease</keyword>
<dbReference type="Gene3D" id="3.40.50.10130">
    <property type="match status" value="1"/>
</dbReference>
<dbReference type="Pfam" id="PF21136">
    <property type="entry name" value="WHD_MUS81"/>
    <property type="match status" value="1"/>
</dbReference>
<keyword evidence="11 13" id="KW-0234">DNA repair</keyword>
<sequence>MKSIKVTLNKPNPLFELWLKEWKKKAISQGSDLQHHFTKALNTLRKYPLPLDSGKDCIILKHFGLKLCTMLDRRLKEHRLHQKEMERTNNVCKCDSCCRSEFILSSGKKRMGMYKEEIRKYRMRQIVKSTKSSSLSSWNFACYAILLTLYNKEGDSSYSGCISKLELLYESKQLYNTLLKSLDPDIYDGKSSISILIASKLINLKQFPVRYHLTEQGIHLAIKIKQIINLRNYDKHLLQLYFKKLQNSLPAQNYDYIMDKTNIKVENISKSSNEKNIIENEENKQTFNFLKTFDQQNIIKLSSNMIDIKLNEIQNEIQLRPHSFDIVLLVDTKETCSGKTKSQHDATLIELKQLGVLFEVRHLKIGDFTWIAKCKYTKKELILPYIVERKRLDDLSASIKDGRFHEQKFRLKQSGIQNLLYIVEDHDKIIRTGIPLSTLLQASINSLVQDDFIVKYTDNHQDSILYLTTLTNILCKLYAKKNLIECKKENLLPINVSNDSILLMKFEEFNKTASKLKNFNVRQMFVRQLLQLKGMSVDKALAVVECYSTPLMLINALHKSNCGETLIANLQYGQQKRQIGPSISKTVYLFYTQRELK</sequence>
<dbReference type="Proteomes" id="UP001607302">
    <property type="component" value="Unassembled WGS sequence"/>
</dbReference>
<proteinExistence type="inferred from homology"/>
<keyword evidence="10 13" id="KW-0233">DNA recombination</keyword>
<keyword evidence="5 13" id="KW-0479">Metal-binding</keyword>
<dbReference type="InterPro" id="IPR036388">
    <property type="entry name" value="WH-like_DNA-bd_sf"/>
</dbReference>